<feature type="transmembrane region" description="Helical" evidence="6">
    <location>
        <begin position="762"/>
        <end position="782"/>
    </location>
</feature>
<accession>A0A8H7RE36</accession>
<keyword evidence="11" id="KW-1185">Reference proteome</keyword>
<feature type="transmembrane region" description="Helical" evidence="6">
    <location>
        <begin position="192"/>
        <end position="213"/>
    </location>
</feature>
<dbReference type="EMBL" id="JAEPRD010000022">
    <property type="protein sequence ID" value="KAG2207931.1"/>
    <property type="molecule type" value="Genomic_DNA"/>
</dbReference>
<evidence type="ECO:0000259" key="7">
    <source>
        <dbReference type="Pfam" id="PF10334"/>
    </source>
</evidence>
<dbReference type="Proteomes" id="UP000603453">
    <property type="component" value="Unassembled WGS sequence"/>
</dbReference>
<dbReference type="Pfam" id="PF10334">
    <property type="entry name" value="BRE4"/>
    <property type="match status" value="1"/>
</dbReference>
<keyword evidence="2 6" id="KW-0812">Transmembrane</keyword>
<keyword evidence="3 6" id="KW-1133">Transmembrane helix</keyword>
<feature type="domain" description="Integral membrane bound transporter" evidence="9">
    <location>
        <begin position="707"/>
        <end position="834"/>
    </location>
</feature>
<evidence type="ECO:0000256" key="3">
    <source>
        <dbReference type="ARBA" id="ARBA00022989"/>
    </source>
</evidence>
<feature type="compositionally biased region" description="Polar residues" evidence="5">
    <location>
        <begin position="45"/>
        <end position="74"/>
    </location>
</feature>
<evidence type="ECO:0000313" key="10">
    <source>
        <dbReference type="EMBL" id="KAG2207931.1"/>
    </source>
</evidence>
<feature type="region of interest" description="Disordered" evidence="5">
    <location>
        <begin position="45"/>
        <end position="117"/>
    </location>
</feature>
<dbReference type="Pfam" id="PF10337">
    <property type="entry name" value="ArAE_2_N"/>
    <property type="match status" value="1"/>
</dbReference>
<protein>
    <recommendedName>
        <fullName evidence="12">DUF2421 domain-containing protein</fullName>
    </recommendedName>
</protein>
<feature type="transmembrane region" description="Helical" evidence="6">
    <location>
        <begin position="714"/>
        <end position="733"/>
    </location>
</feature>
<dbReference type="InterPro" id="IPR023244">
    <property type="entry name" value="Brefeldin_A-sensitivity_4"/>
</dbReference>
<proteinExistence type="predicted"/>
<keyword evidence="4 6" id="KW-0472">Membrane</keyword>
<feature type="transmembrane region" description="Helical" evidence="6">
    <location>
        <begin position="254"/>
        <end position="274"/>
    </location>
</feature>
<feature type="domain" description="DUF2421" evidence="7">
    <location>
        <begin position="842"/>
        <end position="1015"/>
    </location>
</feature>
<feature type="transmembrane region" description="Helical" evidence="6">
    <location>
        <begin position="825"/>
        <end position="843"/>
    </location>
</feature>
<dbReference type="InterPro" id="IPR049453">
    <property type="entry name" value="Memb_transporter_dom"/>
</dbReference>
<dbReference type="Pfam" id="PF13515">
    <property type="entry name" value="FUSC_2"/>
    <property type="match status" value="1"/>
</dbReference>
<organism evidence="10 11">
    <name type="scientific">Mucor saturninus</name>
    <dbReference type="NCBI Taxonomy" id="64648"/>
    <lineage>
        <taxon>Eukaryota</taxon>
        <taxon>Fungi</taxon>
        <taxon>Fungi incertae sedis</taxon>
        <taxon>Mucoromycota</taxon>
        <taxon>Mucoromycotina</taxon>
        <taxon>Mucoromycetes</taxon>
        <taxon>Mucorales</taxon>
        <taxon>Mucorineae</taxon>
        <taxon>Mucoraceae</taxon>
        <taxon>Mucor</taxon>
    </lineage>
</organism>
<evidence type="ECO:0000256" key="5">
    <source>
        <dbReference type="SAM" id="MobiDB-lite"/>
    </source>
</evidence>
<feature type="transmembrane region" description="Helical" evidence="6">
    <location>
        <begin position="684"/>
        <end position="702"/>
    </location>
</feature>
<dbReference type="InterPro" id="IPR018820">
    <property type="entry name" value="BRE4-related_DUF2421"/>
</dbReference>
<dbReference type="GO" id="GO:0016020">
    <property type="term" value="C:membrane"/>
    <property type="evidence" value="ECO:0007669"/>
    <property type="project" value="UniProtKB-SubCell"/>
</dbReference>
<evidence type="ECO:0000259" key="9">
    <source>
        <dbReference type="Pfam" id="PF13515"/>
    </source>
</evidence>
<dbReference type="OrthoDB" id="2274698at2759"/>
<dbReference type="InterPro" id="IPR018823">
    <property type="entry name" value="ArAE_2_N"/>
</dbReference>
<comment type="subcellular location">
    <subcellularLocation>
        <location evidence="1">Membrane</location>
        <topology evidence="1">Multi-pass membrane protein</topology>
    </subcellularLocation>
</comment>
<gene>
    <name evidence="10" type="ORF">INT47_010915</name>
</gene>
<feature type="transmembrane region" description="Helical" evidence="6">
    <location>
        <begin position="225"/>
        <end position="247"/>
    </location>
</feature>
<feature type="transmembrane region" description="Helical" evidence="6">
    <location>
        <begin position="163"/>
        <end position="180"/>
    </location>
</feature>
<evidence type="ECO:0000256" key="1">
    <source>
        <dbReference type="ARBA" id="ARBA00004141"/>
    </source>
</evidence>
<reference evidence="10" key="1">
    <citation type="submission" date="2020-12" db="EMBL/GenBank/DDBJ databases">
        <title>Metabolic potential, ecology and presence of endohyphal bacteria is reflected in genomic diversity of Mucoromycotina.</title>
        <authorList>
            <person name="Muszewska A."/>
            <person name="Okrasinska A."/>
            <person name="Steczkiewicz K."/>
            <person name="Drgas O."/>
            <person name="Orlowska M."/>
            <person name="Perlinska-Lenart U."/>
            <person name="Aleksandrzak-Piekarczyk T."/>
            <person name="Szatraj K."/>
            <person name="Zielenkiewicz U."/>
            <person name="Pilsyk S."/>
            <person name="Malc E."/>
            <person name="Mieczkowski P."/>
            <person name="Kruszewska J.S."/>
            <person name="Biernat P."/>
            <person name="Pawlowska J."/>
        </authorList>
    </citation>
    <scope>NUCLEOTIDE SEQUENCE</scope>
    <source>
        <strain evidence="10">WA0000017839</strain>
    </source>
</reference>
<evidence type="ECO:0000256" key="2">
    <source>
        <dbReference type="ARBA" id="ARBA00022692"/>
    </source>
</evidence>
<dbReference type="PANTHER" id="PTHR37994">
    <property type="entry name" value="ARAE_2_N DOMAIN-CONTAINING PROTEIN-RELATED"/>
    <property type="match status" value="1"/>
</dbReference>
<name>A0A8H7RE36_9FUNG</name>
<evidence type="ECO:0000313" key="11">
    <source>
        <dbReference type="Proteomes" id="UP000603453"/>
    </source>
</evidence>
<sequence>MAKDSTEMDDMDISINQRNTDRVSWNSFTSEDSNAQTTLYSPTQFNHTINNSADPKNQLLQNNTYSNSRAPSITSRKHTLLPLSSDQPNEEVLEELPTSSSSSAPPPPATPQTPFETPAVARPSIFSRFMASLPVFAQMRKTIKAAVALLIGTVFIFESKTRAASGSSMLLVPIVVIFYFPVRTIGIQTEAVLLGTLGGFLAALWSLLGTYLASLARDHTNPNPIQIRASVVLAVFLFLGTFVLNLIRMKIHKANFAAVIACIVLSFTMTYGAASAPFVPEITYIFPFGIIQWLFLRPVALAGAISLLVDYLLWPDDSVNNFLGILRKTLGGYNLFFKEHSDAFLSLSADNNGASLPNLNARLQNGVLLMIDCKRAVKREIIYSRISDKDCSALSSVVKNMRTSLHGVGLSLIIKNNYLNSDTKNMYFKNFKIPSILEAFSSTVESIQPICSELTDICFKATNQGSGRVGNLHYHARTTLNSILWPFPRLWVSKTGAETQPALHERITSQQIQQVLDRFEIISKSDKAFFKFLELNPADIPRNGPLYLIFLYIHNLKEHASNTVKLLELIESLETKRTHSRFWFPHQTLKKWLFSQAEVGAAVGADIEDYSNGGGNDLARISTRQDGRGDNADNEGDIFQLKTSDGKPSRNQADPDVSAPVTRLQKFFNYLYIFGAWLTDTDTFFAFKTSVGVVLLAIPAWRSQDALWYMNWRGQWTMITLVLWMFPMTGAFLFGLIDRVAGSIVGCIAGIVIWEICQGNPYGMTFVFFIFFLPLYHVFFFVPKYRVGALMTKITALLVVSYEYTYTVDGSTSYDKVWTVAGKRLIMVLVGIIASGILIAIPFPPTSRVELRKNVAHTIRDIGKAFGILCASAIAPLGQRAHPVVVKAFGKLALELRRQVAEERILLHHASYEPPLRGYFPAASYAVLVEKMDNMSDLVINMGSSLHQVRPEWRRNIGSILMKERKEYLSSILTILKLLSSTLSAKTSLPPYMMSPIESRQRFVNLLEKKIMIEPKDLADPSFPSYSAYLMNSLVFVDELQVLLNSIEELVGVENPEEWLMAQA</sequence>
<comment type="caution">
    <text evidence="10">The sequence shown here is derived from an EMBL/GenBank/DDBJ whole genome shotgun (WGS) entry which is preliminary data.</text>
</comment>
<dbReference type="PANTHER" id="PTHR37994:SF4">
    <property type="entry name" value="ER TRANSPORTER 6TM N-TERMINAL DOMAIN-CONTAINING PROTEIN-RELATED"/>
    <property type="match status" value="1"/>
</dbReference>
<feature type="transmembrane region" description="Helical" evidence="6">
    <location>
        <begin position="294"/>
        <end position="314"/>
    </location>
</feature>
<feature type="transmembrane region" description="Helical" evidence="6">
    <location>
        <begin position="740"/>
        <end position="756"/>
    </location>
</feature>
<evidence type="ECO:0000259" key="8">
    <source>
        <dbReference type="Pfam" id="PF10337"/>
    </source>
</evidence>
<dbReference type="PRINTS" id="PR02047">
    <property type="entry name" value="BREFELDNASP4"/>
</dbReference>
<evidence type="ECO:0000256" key="6">
    <source>
        <dbReference type="SAM" id="Phobius"/>
    </source>
</evidence>
<dbReference type="AlphaFoldDB" id="A0A8H7RE36"/>
<evidence type="ECO:0000256" key="4">
    <source>
        <dbReference type="ARBA" id="ARBA00023136"/>
    </source>
</evidence>
<evidence type="ECO:0008006" key="12">
    <source>
        <dbReference type="Google" id="ProtNLM"/>
    </source>
</evidence>
<feature type="domain" description="Putative ER transporter 6TM N-terminal" evidence="8">
    <location>
        <begin position="227"/>
        <end position="405"/>
    </location>
</feature>